<reference evidence="7 8" key="1">
    <citation type="journal article" date="2015" name="Genome Announc.">
        <title>Expanding the biotechnology potential of lactobacilli through comparative genomics of 213 strains and associated genera.</title>
        <authorList>
            <person name="Sun Z."/>
            <person name="Harris H.M."/>
            <person name="McCann A."/>
            <person name="Guo C."/>
            <person name="Argimon S."/>
            <person name="Zhang W."/>
            <person name="Yang X."/>
            <person name="Jeffery I.B."/>
            <person name="Cooney J.C."/>
            <person name="Kagawa T.F."/>
            <person name="Liu W."/>
            <person name="Song Y."/>
            <person name="Salvetti E."/>
            <person name="Wrobel A."/>
            <person name="Rasinkangas P."/>
            <person name="Parkhill J."/>
            <person name="Rea M.C."/>
            <person name="O'Sullivan O."/>
            <person name="Ritari J."/>
            <person name="Douillard F.P."/>
            <person name="Paul Ross R."/>
            <person name="Yang R."/>
            <person name="Briner A.E."/>
            <person name="Felis G.E."/>
            <person name="de Vos W.M."/>
            <person name="Barrangou R."/>
            <person name="Klaenhammer T.R."/>
            <person name="Caufield P.W."/>
            <person name="Cui Y."/>
            <person name="Zhang H."/>
            <person name="O'Toole P.W."/>
        </authorList>
    </citation>
    <scope>NUCLEOTIDE SEQUENCE [LARGE SCALE GENOMIC DNA]</scope>
    <source>
        <strain evidence="7 8">DSM 15814</strain>
    </source>
</reference>
<protein>
    <recommendedName>
        <fullName evidence="6">Ribosomal processing cysteine protease Prp</fullName>
    </recommendedName>
</protein>
<dbReference type="Gene3D" id="3.30.70.1490">
    <property type="entry name" value="Cysteine protease Prp"/>
    <property type="match status" value="1"/>
</dbReference>
<dbReference type="Pfam" id="PF04327">
    <property type="entry name" value="Peptidase_Prp"/>
    <property type="match status" value="1"/>
</dbReference>
<proteinExistence type="inferred from homology"/>
<dbReference type="eggNOG" id="COG2868">
    <property type="taxonomic scope" value="Bacteria"/>
</dbReference>
<evidence type="ECO:0000256" key="1">
    <source>
        <dbReference type="ARBA" id="ARBA00022517"/>
    </source>
</evidence>
<dbReference type="InterPro" id="IPR007422">
    <property type="entry name" value="Peptidase_Prp"/>
</dbReference>
<keyword evidence="8" id="KW-1185">Reference proteome</keyword>
<evidence type="ECO:0000313" key="8">
    <source>
        <dbReference type="Proteomes" id="UP000051999"/>
    </source>
</evidence>
<sequence>MIKVDISRNAKRQPVRFVMTGHAGAGDYGEDIVCAAASVLAITTVNALDEIAGVHPTISSDDDNGGFLEVVINDRNQAAETILATFILGMTQVAQKYTQFVTISDGHIN</sequence>
<dbReference type="AlphaFoldDB" id="A0A0R1RK12"/>
<evidence type="ECO:0000256" key="5">
    <source>
        <dbReference type="ARBA" id="ARBA00044503"/>
    </source>
</evidence>
<dbReference type="PANTHER" id="PTHR39178:SF1">
    <property type="entry name" value="RIBOSOMAL-PROCESSING CYSTEINE PROTEASE PRP"/>
    <property type="match status" value="1"/>
</dbReference>
<keyword evidence="2" id="KW-0645">Protease</keyword>
<keyword evidence="1" id="KW-0690">Ribosome biogenesis</keyword>
<evidence type="ECO:0000256" key="3">
    <source>
        <dbReference type="ARBA" id="ARBA00022801"/>
    </source>
</evidence>
<keyword evidence="3" id="KW-0378">Hydrolase</keyword>
<dbReference type="STRING" id="1114972.FD35_GL000354"/>
<organism evidence="7 8">
    <name type="scientific">Furfurilactobacillus rossiae DSM 15814</name>
    <dbReference type="NCBI Taxonomy" id="1114972"/>
    <lineage>
        <taxon>Bacteria</taxon>
        <taxon>Bacillati</taxon>
        <taxon>Bacillota</taxon>
        <taxon>Bacilli</taxon>
        <taxon>Lactobacillales</taxon>
        <taxon>Lactobacillaceae</taxon>
        <taxon>Furfurilactobacillus</taxon>
    </lineage>
</organism>
<dbReference type="PATRIC" id="fig|1114972.6.peg.354"/>
<dbReference type="GO" id="GO:0008234">
    <property type="term" value="F:cysteine-type peptidase activity"/>
    <property type="evidence" value="ECO:0007669"/>
    <property type="project" value="UniProtKB-KW"/>
</dbReference>
<dbReference type="SUPFAM" id="SSF118010">
    <property type="entry name" value="TM1457-like"/>
    <property type="match status" value="1"/>
</dbReference>
<dbReference type="PANTHER" id="PTHR39178">
    <property type="entry name" value="HYPOTHETICAL RIBOSOME-ASSOCIATED PROTEIN"/>
    <property type="match status" value="1"/>
</dbReference>
<comment type="caution">
    <text evidence="7">The sequence shown here is derived from an EMBL/GenBank/DDBJ whole genome shotgun (WGS) entry which is preliminary data.</text>
</comment>
<evidence type="ECO:0000256" key="4">
    <source>
        <dbReference type="ARBA" id="ARBA00022807"/>
    </source>
</evidence>
<keyword evidence="4" id="KW-0788">Thiol protease</keyword>
<dbReference type="InterPro" id="IPR036764">
    <property type="entry name" value="Peptidase_Prp_sf"/>
</dbReference>
<dbReference type="GO" id="GO:0042254">
    <property type="term" value="P:ribosome biogenesis"/>
    <property type="evidence" value="ECO:0007669"/>
    <property type="project" value="UniProtKB-KW"/>
</dbReference>
<evidence type="ECO:0000256" key="2">
    <source>
        <dbReference type="ARBA" id="ARBA00022670"/>
    </source>
</evidence>
<gene>
    <name evidence="7" type="ORF">FD35_GL000354</name>
</gene>
<comment type="similarity">
    <text evidence="5">Belongs to the Prp family.</text>
</comment>
<evidence type="ECO:0000313" key="7">
    <source>
        <dbReference type="EMBL" id="KRL57341.1"/>
    </source>
</evidence>
<dbReference type="GO" id="GO:0006508">
    <property type="term" value="P:proteolysis"/>
    <property type="evidence" value="ECO:0007669"/>
    <property type="project" value="UniProtKB-KW"/>
</dbReference>
<dbReference type="Proteomes" id="UP000051999">
    <property type="component" value="Unassembled WGS sequence"/>
</dbReference>
<name>A0A0R1RK12_9LACO</name>
<accession>A0A0R1RK12</accession>
<dbReference type="EMBL" id="AZFF01000001">
    <property type="protein sequence ID" value="KRL57341.1"/>
    <property type="molecule type" value="Genomic_DNA"/>
</dbReference>
<dbReference type="RefSeq" id="WP_017261757.1">
    <property type="nucleotide sequence ID" value="NZ_AUAW01000001.1"/>
</dbReference>
<dbReference type="CDD" id="cd16332">
    <property type="entry name" value="Prp-like"/>
    <property type="match status" value="1"/>
</dbReference>
<dbReference type="OrthoDB" id="48998at2"/>
<evidence type="ECO:0000256" key="6">
    <source>
        <dbReference type="ARBA" id="ARBA00044538"/>
    </source>
</evidence>